<dbReference type="KEGG" id="bcom:BAUCODRAFT_35313"/>
<name>M2N8A6_BAUPA</name>
<dbReference type="HOGENOM" id="CLU_2183464_0_0_1"/>
<protein>
    <submittedName>
        <fullName evidence="1">Uncharacterized protein</fullName>
    </submittedName>
</protein>
<gene>
    <name evidence="1" type="ORF">BAUCODRAFT_35313</name>
</gene>
<dbReference type="AlphaFoldDB" id="M2N8A6"/>
<keyword evidence="2" id="KW-1185">Reference proteome</keyword>
<dbReference type="Proteomes" id="UP000011761">
    <property type="component" value="Unassembled WGS sequence"/>
</dbReference>
<dbReference type="EMBL" id="KB445557">
    <property type="protein sequence ID" value="EMC95329.1"/>
    <property type="molecule type" value="Genomic_DNA"/>
</dbReference>
<accession>M2N8A6</accession>
<organism evidence="1 2">
    <name type="scientific">Baudoinia panamericana (strain UAMH 10762)</name>
    <name type="common">Angels' share fungus</name>
    <name type="synonym">Baudoinia compniacensis (strain UAMH 10762)</name>
    <dbReference type="NCBI Taxonomy" id="717646"/>
    <lineage>
        <taxon>Eukaryota</taxon>
        <taxon>Fungi</taxon>
        <taxon>Dikarya</taxon>
        <taxon>Ascomycota</taxon>
        <taxon>Pezizomycotina</taxon>
        <taxon>Dothideomycetes</taxon>
        <taxon>Dothideomycetidae</taxon>
        <taxon>Mycosphaerellales</taxon>
        <taxon>Teratosphaeriaceae</taxon>
        <taxon>Baudoinia</taxon>
    </lineage>
</organism>
<proteinExistence type="predicted"/>
<evidence type="ECO:0000313" key="1">
    <source>
        <dbReference type="EMBL" id="EMC95329.1"/>
    </source>
</evidence>
<dbReference type="GeneID" id="19112666"/>
<evidence type="ECO:0000313" key="2">
    <source>
        <dbReference type="Proteomes" id="UP000011761"/>
    </source>
</evidence>
<sequence>MSVVVIKSSTDAVINLVTARMGDQGRAREQRRTRNRGRARDQARARLVYMAKTHDQFDQSIFSGFGAAPRLSAFRLMAQGVFHTSDVAPFLSEICAHCTEAGCGCRHDG</sequence>
<dbReference type="RefSeq" id="XP_007677453.1">
    <property type="nucleotide sequence ID" value="XM_007679263.1"/>
</dbReference>
<reference evidence="1 2" key="1">
    <citation type="journal article" date="2012" name="PLoS Pathog.">
        <title>Diverse lifestyles and strategies of plant pathogenesis encoded in the genomes of eighteen Dothideomycetes fungi.</title>
        <authorList>
            <person name="Ohm R.A."/>
            <person name="Feau N."/>
            <person name="Henrissat B."/>
            <person name="Schoch C.L."/>
            <person name="Horwitz B.A."/>
            <person name="Barry K.W."/>
            <person name="Condon B.J."/>
            <person name="Copeland A.C."/>
            <person name="Dhillon B."/>
            <person name="Glaser F."/>
            <person name="Hesse C.N."/>
            <person name="Kosti I."/>
            <person name="LaButti K."/>
            <person name="Lindquist E.A."/>
            <person name="Lucas S."/>
            <person name="Salamov A.A."/>
            <person name="Bradshaw R.E."/>
            <person name="Ciuffetti L."/>
            <person name="Hamelin R.C."/>
            <person name="Kema G.H.J."/>
            <person name="Lawrence C."/>
            <person name="Scott J.A."/>
            <person name="Spatafora J.W."/>
            <person name="Turgeon B.G."/>
            <person name="de Wit P.J.G.M."/>
            <person name="Zhong S."/>
            <person name="Goodwin S.B."/>
            <person name="Grigoriev I.V."/>
        </authorList>
    </citation>
    <scope>NUCLEOTIDE SEQUENCE [LARGE SCALE GENOMIC DNA]</scope>
    <source>
        <strain evidence="1 2">UAMH 10762</strain>
    </source>
</reference>